<dbReference type="Pfam" id="PF03881">
    <property type="entry name" value="Fructosamin_kin"/>
    <property type="match status" value="1"/>
</dbReference>
<dbReference type="HOGENOM" id="CLU_036517_0_1_3"/>
<dbReference type="KEGG" id="cyc:PCC7424_3612"/>
<dbReference type="SUPFAM" id="SSF56112">
    <property type="entry name" value="Protein kinase-like (PK-like)"/>
    <property type="match status" value="1"/>
</dbReference>
<dbReference type="PANTHER" id="PTHR12149:SF8">
    <property type="entry name" value="PROTEIN-RIBULOSAMINE 3-KINASE"/>
    <property type="match status" value="1"/>
</dbReference>
<organism evidence="7 8">
    <name type="scientific">Gloeothece citriformis (strain PCC 7424)</name>
    <name type="common">Cyanothece sp. (strain PCC 7424)</name>
    <dbReference type="NCBI Taxonomy" id="65393"/>
    <lineage>
        <taxon>Bacteria</taxon>
        <taxon>Bacillati</taxon>
        <taxon>Cyanobacteriota</taxon>
        <taxon>Cyanophyceae</taxon>
        <taxon>Oscillatoriophycideae</taxon>
        <taxon>Chroococcales</taxon>
        <taxon>Aphanothecaceae</taxon>
        <taxon>Gloeothece</taxon>
        <taxon>Gloeothece citriformis</taxon>
    </lineage>
</organism>
<evidence type="ECO:0000256" key="6">
    <source>
        <dbReference type="PIRNR" id="PIRNR006221"/>
    </source>
</evidence>
<dbReference type="FunFam" id="3.30.200.20:FF:000264">
    <property type="entry name" value="Protein-ribulosamine 3-kinase, chloroplastic"/>
    <property type="match status" value="1"/>
</dbReference>
<dbReference type="GO" id="GO:0016301">
    <property type="term" value="F:kinase activity"/>
    <property type="evidence" value="ECO:0007669"/>
    <property type="project" value="UniProtKB-UniRule"/>
</dbReference>
<keyword evidence="4 6" id="KW-0418">Kinase</keyword>
<dbReference type="Proteomes" id="UP000002384">
    <property type="component" value="Chromosome"/>
</dbReference>
<dbReference type="RefSeq" id="WP_015955593.1">
    <property type="nucleotide sequence ID" value="NC_011729.1"/>
</dbReference>
<dbReference type="OrthoDB" id="5291879at2"/>
<accession>B7KGS3</accession>
<keyword evidence="2 6" id="KW-0808">Transferase</keyword>
<sequence length="290" mass="32695">MWHQIAEDITRITGSKFEIEDRRSVSGGCINQGYSLTGNGNTYFVKINHASQITMFEAEALGLKQMLATQTIRVPQPICWGISERSSYLVLEWLEFGRGNSESWEKMGRQLAQMHQAGGSSQFGWERNNTIGSTPQINTWTENWADFFAEYRIGYQLKLARKRGGNFPDPSQVIPLVRDFLADRNPIPSLVHGDLWSGNAAVTTSGEPVILDPATYYGDPEVDLAMTELFGGFTGAFYRGYSQVLPLDSGYEKRKTLYNLYHILNHFNLFGGGYASQANRMLQQMLILNH</sequence>
<dbReference type="PIRSF" id="PIRSF006221">
    <property type="entry name" value="Ketosamine-3-kinase"/>
    <property type="match status" value="1"/>
</dbReference>
<evidence type="ECO:0000256" key="4">
    <source>
        <dbReference type="ARBA" id="ARBA00022777"/>
    </source>
</evidence>
<dbReference type="InterPro" id="IPR016477">
    <property type="entry name" value="Fructo-/Ketosamine-3-kinase"/>
</dbReference>
<dbReference type="eggNOG" id="COG3001">
    <property type="taxonomic scope" value="Bacteria"/>
</dbReference>
<protein>
    <submittedName>
        <fullName evidence="7">Fructosamine kinase</fullName>
    </submittedName>
</protein>
<reference evidence="8" key="1">
    <citation type="journal article" date="2011" name="MBio">
        <title>Novel metabolic attributes of the genus Cyanothece, comprising a group of unicellular nitrogen-fixing Cyanobacteria.</title>
        <authorList>
            <person name="Bandyopadhyay A."/>
            <person name="Elvitigala T."/>
            <person name="Welsh E."/>
            <person name="Stockel J."/>
            <person name="Liberton M."/>
            <person name="Min H."/>
            <person name="Sherman L.A."/>
            <person name="Pakrasi H.B."/>
        </authorList>
    </citation>
    <scope>NUCLEOTIDE SEQUENCE [LARGE SCALE GENOMIC DNA]</scope>
    <source>
        <strain evidence="8">PCC 7424</strain>
    </source>
</reference>
<dbReference type="EMBL" id="CP001291">
    <property type="protein sequence ID" value="ACK72000.1"/>
    <property type="molecule type" value="Genomic_DNA"/>
</dbReference>
<evidence type="ECO:0000256" key="5">
    <source>
        <dbReference type="ARBA" id="ARBA00022840"/>
    </source>
</evidence>
<evidence type="ECO:0000313" key="8">
    <source>
        <dbReference type="Proteomes" id="UP000002384"/>
    </source>
</evidence>
<dbReference type="Gene3D" id="3.30.200.20">
    <property type="entry name" value="Phosphorylase Kinase, domain 1"/>
    <property type="match status" value="1"/>
</dbReference>
<name>B7KGS3_GLOC7</name>
<dbReference type="GO" id="GO:0005524">
    <property type="term" value="F:ATP binding"/>
    <property type="evidence" value="ECO:0007669"/>
    <property type="project" value="UniProtKB-KW"/>
</dbReference>
<dbReference type="AlphaFoldDB" id="B7KGS3"/>
<gene>
    <name evidence="7" type="ordered locus">PCC7424_3612</name>
</gene>
<evidence type="ECO:0000256" key="3">
    <source>
        <dbReference type="ARBA" id="ARBA00022741"/>
    </source>
</evidence>
<dbReference type="Gene3D" id="3.90.1200.10">
    <property type="match status" value="1"/>
</dbReference>
<dbReference type="STRING" id="65393.PCC7424_3612"/>
<dbReference type="PANTHER" id="PTHR12149">
    <property type="entry name" value="FRUCTOSAMINE 3 KINASE-RELATED PROTEIN"/>
    <property type="match status" value="1"/>
</dbReference>
<keyword evidence="3" id="KW-0547">Nucleotide-binding</keyword>
<keyword evidence="8" id="KW-1185">Reference proteome</keyword>
<keyword evidence="5" id="KW-0067">ATP-binding</keyword>
<proteinExistence type="inferred from homology"/>
<evidence type="ECO:0000256" key="1">
    <source>
        <dbReference type="ARBA" id="ARBA00009460"/>
    </source>
</evidence>
<evidence type="ECO:0000313" key="7">
    <source>
        <dbReference type="EMBL" id="ACK72000.1"/>
    </source>
</evidence>
<dbReference type="InterPro" id="IPR011009">
    <property type="entry name" value="Kinase-like_dom_sf"/>
</dbReference>
<evidence type="ECO:0000256" key="2">
    <source>
        <dbReference type="ARBA" id="ARBA00022679"/>
    </source>
</evidence>
<dbReference type="GO" id="GO:0005737">
    <property type="term" value="C:cytoplasm"/>
    <property type="evidence" value="ECO:0007669"/>
    <property type="project" value="UniProtKB-ARBA"/>
</dbReference>
<comment type="similarity">
    <text evidence="1 6">Belongs to the fructosamine kinase family.</text>
</comment>